<dbReference type="GO" id="GO:0003723">
    <property type="term" value="F:RNA binding"/>
    <property type="evidence" value="ECO:0007669"/>
    <property type="project" value="UniProtKB-UniRule"/>
</dbReference>
<dbReference type="NCBIfam" id="NF003843">
    <property type="entry name" value="PRK05422.1"/>
    <property type="match status" value="1"/>
</dbReference>
<dbReference type="GO" id="GO:0070929">
    <property type="term" value="P:trans-translation"/>
    <property type="evidence" value="ECO:0007669"/>
    <property type="project" value="UniProtKB-UniRule"/>
</dbReference>
<dbReference type="GO" id="GO:0005829">
    <property type="term" value="C:cytosol"/>
    <property type="evidence" value="ECO:0007669"/>
    <property type="project" value="TreeGrafter"/>
</dbReference>
<dbReference type="PANTHER" id="PTHR30308:SF2">
    <property type="entry name" value="SSRA-BINDING PROTEIN"/>
    <property type="match status" value="1"/>
</dbReference>
<evidence type="ECO:0000256" key="3">
    <source>
        <dbReference type="HAMAP-Rule" id="MF_00023"/>
    </source>
</evidence>
<comment type="function">
    <text evidence="3">Required for rescue of stalled ribosomes mediated by trans-translation. Binds to transfer-messenger RNA (tmRNA), required for stable association of tmRNA with ribosomes. tmRNA and SmpB together mimic tRNA shape, replacing the anticodon stem-loop with SmpB. tmRNA is encoded by the ssrA gene; the 2 termini fold to resemble tRNA(Ala) and it encodes a 'tag peptide', a short internal open reading frame. During trans-translation Ala-aminoacylated tmRNA acts like a tRNA, entering the A-site of stalled ribosomes, displacing the stalled mRNA. The ribosome then switches to translate the ORF on the tmRNA; the nascent peptide is terminated with the 'tag peptide' encoded by the tmRNA and targeted for degradation. The ribosome is freed to recommence translation, which seems to be the essential function of trans-translation.</text>
</comment>
<comment type="subcellular location">
    <subcellularLocation>
        <location evidence="3">Cytoplasm</location>
    </subcellularLocation>
    <text evidence="3">The tmRNA-SmpB complex associates with stalled 70S ribosomes.</text>
</comment>
<dbReference type="STRING" id="1208919.CDSE_0586"/>
<gene>
    <name evidence="3" type="primary">smpB</name>
    <name evidence="5" type="ORF">CDSE_0586</name>
</gene>
<dbReference type="NCBIfam" id="TIGR00086">
    <property type="entry name" value="smpB"/>
    <property type="match status" value="1"/>
</dbReference>
<dbReference type="KEGG" id="kde:CDSE_0586"/>
<keyword evidence="1 3" id="KW-0963">Cytoplasm</keyword>
<name>M1LUB5_9PROT</name>
<dbReference type="Pfam" id="PF01668">
    <property type="entry name" value="SmpB"/>
    <property type="match status" value="1"/>
</dbReference>
<dbReference type="HAMAP" id="MF_00023">
    <property type="entry name" value="SmpB"/>
    <property type="match status" value="1"/>
</dbReference>
<comment type="similarity">
    <text evidence="3">Belongs to the SmpB family.</text>
</comment>
<evidence type="ECO:0000256" key="4">
    <source>
        <dbReference type="SAM" id="MobiDB-lite"/>
    </source>
</evidence>
<evidence type="ECO:0000256" key="1">
    <source>
        <dbReference type="ARBA" id="ARBA00022490"/>
    </source>
</evidence>
<keyword evidence="2 3" id="KW-0694">RNA-binding</keyword>
<feature type="region of interest" description="Disordered" evidence="4">
    <location>
        <begin position="129"/>
        <end position="152"/>
    </location>
</feature>
<dbReference type="CDD" id="cd09294">
    <property type="entry name" value="SmpB"/>
    <property type="match status" value="1"/>
</dbReference>
<dbReference type="GO" id="GO:0070930">
    <property type="term" value="P:trans-translation-dependent protein tagging"/>
    <property type="evidence" value="ECO:0007669"/>
    <property type="project" value="TreeGrafter"/>
</dbReference>
<dbReference type="InterPro" id="IPR000037">
    <property type="entry name" value="SsrA-bd_prot"/>
</dbReference>
<dbReference type="Proteomes" id="UP000011547">
    <property type="component" value="Chromosome"/>
</dbReference>
<dbReference type="Gene3D" id="2.40.280.10">
    <property type="match status" value="1"/>
</dbReference>
<proteinExistence type="inferred from homology"/>
<dbReference type="HOGENOM" id="CLU_108953_3_0_4"/>
<dbReference type="PROSITE" id="PS01317">
    <property type="entry name" value="SSRP"/>
    <property type="match status" value="1"/>
</dbReference>
<keyword evidence="6" id="KW-1185">Reference proteome</keyword>
<evidence type="ECO:0000313" key="6">
    <source>
        <dbReference type="Proteomes" id="UP000011547"/>
    </source>
</evidence>
<evidence type="ECO:0000313" key="5">
    <source>
        <dbReference type="EMBL" id="AGF46889.1"/>
    </source>
</evidence>
<dbReference type="RefSeq" id="WP_015396300.1">
    <property type="nucleotide sequence ID" value="NC_020294.1"/>
</dbReference>
<accession>M1LUB5</accession>
<dbReference type="SUPFAM" id="SSF74982">
    <property type="entry name" value="Small protein B (SmpB)"/>
    <property type="match status" value="1"/>
</dbReference>
<dbReference type="EMBL" id="CP003803">
    <property type="protein sequence ID" value="AGF46889.1"/>
    <property type="molecule type" value="Genomic_DNA"/>
</dbReference>
<reference evidence="5 6" key="1">
    <citation type="journal article" date="2013" name="Genome Biol. Evol.">
        <title>Genome evolution and phylogenomic analysis of candidatus kinetoplastibacterium, the betaproteobacterial endosymbionts of strigomonas and angomonas.</title>
        <authorList>
            <person name="Alves J.M."/>
            <person name="Serrano M.G."/>
            <person name="Maia da Silva F."/>
            <person name="Voegtly L.J."/>
            <person name="Matveyev A.V."/>
            <person name="Teixeira M.M."/>
            <person name="Camargo E.P."/>
            <person name="Buck G.A."/>
        </authorList>
    </citation>
    <scope>NUCLEOTIDE SEQUENCE [LARGE SCALE GENOMIC DNA]</scope>
    <source>
        <strain evidence="5 6">TCC079E</strain>
    </source>
</reference>
<dbReference type="AlphaFoldDB" id="M1LUB5"/>
<organism evidence="5 6">
    <name type="scientific">Candidatus Kinetoplastidibacterium desouzai TCC079E</name>
    <dbReference type="NCBI Taxonomy" id="1208919"/>
    <lineage>
        <taxon>Bacteria</taxon>
        <taxon>Pseudomonadati</taxon>
        <taxon>Pseudomonadota</taxon>
        <taxon>Betaproteobacteria</taxon>
        <taxon>Candidatus Kinetoplastidibacterium</taxon>
    </lineage>
</organism>
<dbReference type="PANTHER" id="PTHR30308">
    <property type="entry name" value="TMRNA-BINDING COMPONENT OF TRANS-TRANSLATION TAGGING COMPLEX"/>
    <property type="match status" value="1"/>
</dbReference>
<dbReference type="InterPro" id="IPR020081">
    <property type="entry name" value="SsrA-bd_prot_CS"/>
</dbReference>
<dbReference type="PATRIC" id="fig|1208919.3.peg.327"/>
<dbReference type="InterPro" id="IPR023620">
    <property type="entry name" value="SmpB"/>
</dbReference>
<evidence type="ECO:0000256" key="2">
    <source>
        <dbReference type="ARBA" id="ARBA00022884"/>
    </source>
</evidence>
<protein>
    <recommendedName>
        <fullName evidence="3">SsrA-binding protein</fullName>
    </recommendedName>
    <alternativeName>
        <fullName evidence="3">Small protein B</fullName>
    </alternativeName>
</protein>
<sequence length="152" mass="18083">MKIIENKKSYHDYFIEDKFEAGIVLQGWEVKSIRDKRVNIKEGYIIIKNGEVYIIGMHISPLNTVSNHVNPDVYRTRKLLLNNNEIKKLIGKVEQRGYTLIPLNLHFKNNRIKIDIALGKGKKLYDKRNDSKEKEYKKEQERYLKDNKLQKH</sequence>
<dbReference type="OrthoDB" id="9805462at2"/>
<dbReference type="eggNOG" id="COG0691">
    <property type="taxonomic scope" value="Bacteria"/>
</dbReference>